<name>A0A6N7VR48_9FIRM</name>
<protein>
    <submittedName>
        <fullName evidence="1">Uncharacterized protein</fullName>
    </submittedName>
</protein>
<dbReference type="EMBL" id="VULQ01000002">
    <property type="protein sequence ID" value="MSS77372.1"/>
    <property type="molecule type" value="Genomic_DNA"/>
</dbReference>
<dbReference type="RefSeq" id="WP_154539432.1">
    <property type="nucleotide sequence ID" value="NZ_VULQ01000002.1"/>
</dbReference>
<organism evidence="1 2">
    <name type="scientific">Anaerococcus porci</name>
    <dbReference type="NCBI Taxonomy" id="2652269"/>
    <lineage>
        <taxon>Bacteria</taxon>
        <taxon>Bacillati</taxon>
        <taxon>Bacillota</taxon>
        <taxon>Tissierellia</taxon>
        <taxon>Tissierellales</taxon>
        <taxon>Peptoniphilaceae</taxon>
        <taxon>Anaerococcus</taxon>
    </lineage>
</organism>
<sequence length="73" mass="8744">MSIAFLRVITSNFVYRMYYKGEDLEDIMNSFSKVKNNEKLKAIIRKSVEIYIEENKFDLEIIKMKRLAGILKY</sequence>
<proteinExistence type="predicted"/>
<dbReference type="Proteomes" id="UP000441925">
    <property type="component" value="Unassembled WGS sequence"/>
</dbReference>
<reference evidence="1 2" key="1">
    <citation type="submission" date="2019-08" db="EMBL/GenBank/DDBJ databases">
        <title>In-depth cultivation of the pig gut microbiome towards novel bacterial diversity and tailored functional studies.</title>
        <authorList>
            <person name="Wylensek D."/>
            <person name="Hitch T.C.A."/>
            <person name="Clavel T."/>
        </authorList>
    </citation>
    <scope>NUCLEOTIDE SEQUENCE [LARGE SCALE GENOMIC DNA]</scope>
    <source>
        <strain evidence="1 2">WCA-380-WT-2B</strain>
    </source>
</reference>
<dbReference type="AlphaFoldDB" id="A0A6N7VR48"/>
<evidence type="ECO:0000313" key="2">
    <source>
        <dbReference type="Proteomes" id="UP000441925"/>
    </source>
</evidence>
<keyword evidence="2" id="KW-1185">Reference proteome</keyword>
<gene>
    <name evidence="1" type="ORF">FYJ26_02890</name>
</gene>
<accession>A0A6N7VR48</accession>
<comment type="caution">
    <text evidence="1">The sequence shown here is derived from an EMBL/GenBank/DDBJ whole genome shotgun (WGS) entry which is preliminary data.</text>
</comment>
<evidence type="ECO:0000313" key="1">
    <source>
        <dbReference type="EMBL" id="MSS77372.1"/>
    </source>
</evidence>